<feature type="region of interest" description="Disordered" evidence="1">
    <location>
        <begin position="109"/>
        <end position="225"/>
    </location>
</feature>
<keyword evidence="2" id="KW-0812">Transmembrane</keyword>
<keyword evidence="4" id="KW-1185">Reference proteome</keyword>
<evidence type="ECO:0000256" key="2">
    <source>
        <dbReference type="SAM" id="Phobius"/>
    </source>
</evidence>
<dbReference type="EMBL" id="BAABIK010000010">
    <property type="protein sequence ID" value="GAA4939790.1"/>
    <property type="molecule type" value="Genomic_DNA"/>
</dbReference>
<sequence>MDSLDSPALLISNPFVSLALRFPLVIVGVLALALAGRASAMRGLIRTGGGLLILSWIVGLAFSVFMEFGSFQGAPTFVVTVFNVVSILTFCAALILLLIALAGSGRASAQRGAAPPHPAGAGGWPPQGSPGAGQYAQVPGPGRGPADPAAGRHGAQPGPDGQPPAPGGPGGAQYAPGHAQPYGPPPPGGQQPGTGPQQPPAGHPGPREQPGQPPAGPPRAQDPRT</sequence>
<evidence type="ECO:0000256" key="1">
    <source>
        <dbReference type="SAM" id="MobiDB-lite"/>
    </source>
</evidence>
<accession>A0ABP9GE13</accession>
<name>A0ABP9GE13_9ACTN</name>
<reference evidence="4" key="1">
    <citation type="journal article" date="2019" name="Int. J. Syst. Evol. Microbiol.">
        <title>The Global Catalogue of Microorganisms (GCM) 10K type strain sequencing project: providing services to taxonomists for standard genome sequencing and annotation.</title>
        <authorList>
            <consortium name="The Broad Institute Genomics Platform"/>
            <consortium name="The Broad Institute Genome Sequencing Center for Infectious Disease"/>
            <person name="Wu L."/>
            <person name="Ma J."/>
        </authorList>
    </citation>
    <scope>NUCLEOTIDE SEQUENCE [LARGE SCALE GENOMIC DNA]</scope>
    <source>
        <strain evidence="4">JCM 18123</strain>
    </source>
</reference>
<evidence type="ECO:0000313" key="4">
    <source>
        <dbReference type="Proteomes" id="UP001499993"/>
    </source>
</evidence>
<keyword evidence="2" id="KW-0472">Membrane</keyword>
<gene>
    <name evidence="3" type="ORF">GCM10023224_21700</name>
</gene>
<feature type="transmembrane region" description="Helical" evidence="2">
    <location>
        <begin position="15"/>
        <end position="35"/>
    </location>
</feature>
<proteinExistence type="predicted"/>
<feature type="transmembrane region" description="Helical" evidence="2">
    <location>
        <begin position="77"/>
        <end position="101"/>
    </location>
</feature>
<feature type="transmembrane region" description="Helical" evidence="2">
    <location>
        <begin position="47"/>
        <end position="65"/>
    </location>
</feature>
<keyword evidence="2" id="KW-1133">Transmembrane helix</keyword>
<dbReference type="Proteomes" id="UP001499993">
    <property type="component" value="Unassembled WGS sequence"/>
</dbReference>
<organism evidence="3 4">
    <name type="scientific">Streptomonospora halophila</name>
    <dbReference type="NCBI Taxonomy" id="427369"/>
    <lineage>
        <taxon>Bacteria</taxon>
        <taxon>Bacillati</taxon>
        <taxon>Actinomycetota</taxon>
        <taxon>Actinomycetes</taxon>
        <taxon>Streptosporangiales</taxon>
        <taxon>Nocardiopsidaceae</taxon>
        <taxon>Streptomonospora</taxon>
    </lineage>
</organism>
<protein>
    <submittedName>
        <fullName evidence="3">Uncharacterized protein</fullName>
    </submittedName>
</protein>
<comment type="caution">
    <text evidence="3">The sequence shown here is derived from an EMBL/GenBank/DDBJ whole genome shotgun (WGS) entry which is preliminary data.</text>
</comment>
<evidence type="ECO:0000313" key="3">
    <source>
        <dbReference type="EMBL" id="GAA4939790.1"/>
    </source>
</evidence>
<feature type="compositionally biased region" description="Low complexity" evidence="1">
    <location>
        <begin position="172"/>
        <end position="181"/>
    </location>
</feature>
<dbReference type="RefSeq" id="WP_345556493.1">
    <property type="nucleotide sequence ID" value="NZ_BAABIK010000010.1"/>
</dbReference>
<feature type="compositionally biased region" description="Low complexity" evidence="1">
    <location>
        <begin position="144"/>
        <end position="159"/>
    </location>
</feature>